<dbReference type="AlphaFoldDB" id="A0A1J5QCV9"/>
<feature type="compositionally biased region" description="Polar residues" evidence="1">
    <location>
        <begin position="205"/>
        <end position="230"/>
    </location>
</feature>
<dbReference type="EMBL" id="MLJW01000979">
    <property type="protein sequence ID" value="OIQ81034.1"/>
    <property type="molecule type" value="Genomic_DNA"/>
</dbReference>
<reference evidence="3" key="1">
    <citation type="submission" date="2016-10" db="EMBL/GenBank/DDBJ databases">
        <title>Sequence of Gallionella enrichment culture.</title>
        <authorList>
            <person name="Poehlein A."/>
            <person name="Muehling M."/>
            <person name="Daniel R."/>
        </authorList>
    </citation>
    <scope>NUCLEOTIDE SEQUENCE</scope>
</reference>
<feature type="domain" description="eCIS core" evidence="2">
    <location>
        <begin position="1"/>
        <end position="65"/>
    </location>
</feature>
<dbReference type="InterPro" id="IPR025295">
    <property type="entry name" value="eCIS_core_dom"/>
</dbReference>
<feature type="region of interest" description="Disordered" evidence="1">
    <location>
        <begin position="99"/>
        <end position="239"/>
    </location>
</feature>
<dbReference type="Pfam" id="PF13699">
    <property type="entry name" value="eCIS_core"/>
    <property type="match status" value="1"/>
</dbReference>
<feature type="compositionally biased region" description="Low complexity" evidence="1">
    <location>
        <begin position="177"/>
        <end position="199"/>
    </location>
</feature>
<sequence>MGADFSGVRVHDDAEADGIARSVQATAFTAGADVYFSRGTYAPGTSAGDHLLSHELAHVVQGGRGASAAAGPVIGKADDPAEAAADAMADSAVHRLQRQATRASSEPATAGARAVESTGGTGAAAGTGALRRQAVRAESSTIRRWNPFKKLFGGKKKKPVTVPNAPLLAPSPTGVAPRSTSPVPTSPVPTSQVPQPRVSTEPEPQVTQEQVTNIPETQPHVTGEQTQDTVVEQPEVQPTPKTAKERFEEACDPQTAPPNKTVAKSRMDALRQLISTFSREEKKSIADDGAAMAIGRAHLGDLYYMSLLAAVDMAKKKTKSSGTKVKHHLTGAEADEFITTNIEDYPHIKPFIAAAVSAGKKGEGYVASISPEDWAIVYGVEFPTDSVEEEQSTNAYASTKNKDEPAILHADRGTPSTAIHESMHRYAKDDVLETFGFDLNEGMTEYFTRMLTTKNATPTKDGGPERENYQDNVTFVRGMIRILGANKVDQETVLGEIYFEGKTEKLEEKFRAAWKAKDSTITATKLDTSWASFKKHLSDGKWTKAERLLPAA</sequence>
<evidence type="ECO:0000259" key="2">
    <source>
        <dbReference type="Pfam" id="PF13699"/>
    </source>
</evidence>
<comment type="caution">
    <text evidence="3">The sequence shown here is derived from an EMBL/GenBank/DDBJ whole genome shotgun (WGS) entry which is preliminary data.</text>
</comment>
<evidence type="ECO:0000256" key="1">
    <source>
        <dbReference type="SAM" id="MobiDB-lite"/>
    </source>
</evidence>
<organism evidence="3">
    <name type="scientific">mine drainage metagenome</name>
    <dbReference type="NCBI Taxonomy" id="410659"/>
    <lineage>
        <taxon>unclassified sequences</taxon>
        <taxon>metagenomes</taxon>
        <taxon>ecological metagenomes</taxon>
    </lineage>
</organism>
<gene>
    <name evidence="3" type="ORF">GALL_372110</name>
</gene>
<accession>A0A1J5QCV9</accession>
<proteinExistence type="predicted"/>
<evidence type="ECO:0000313" key="3">
    <source>
        <dbReference type="EMBL" id="OIQ81034.1"/>
    </source>
</evidence>
<name>A0A1J5QCV9_9ZZZZ</name>
<protein>
    <recommendedName>
        <fullName evidence="2">eCIS core domain-containing protein</fullName>
    </recommendedName>
</protein>